<accession>A0A4P7VRI8</accession>
<gene>
    <name evidence="2" type="ORF">E7746_14125</name>
</gene>
<protein>
    <submittedName>
        <fullName evidence="2">Uncharacterized protein</fullName>
    </submittedName>
</protein>
<dbReference type="RefSeq" id="WP_136411226.1">
    <property type="nucleotide sequence ID" value="NZ_CP039393.1"/>
</dbReference>
<name>A0A4P7VRI8_9BACT</name>
<dbReference type="OrthoDB" id="1098855at2"/>
<dbReference type="KEGG" id="mgod:E7746_14125"/>
<feature type="region of interest" description="Disordered" evidence="1">
    <location>
        <begin position="28"/>
        <end position="56"/>
    </location>
</feature>
<reference evidence="2 3" key="1">
    <citation type="submission" date="2019-02" db="EMBL/GenBank/DDBJ databases">
        <title>Isolation and identification of novel species under the genus Muribaculum.</title>
        <authorList>
            <person name="Miyake S."/>
            <person name="Ding Y."/>
            <person name="Low A."/>
            <person name="Soh M."/>
            <person name="Seedorf H."/>
        </authorList>
    </citation>
    <scope>NUCLEOTIDE SEQUENCE [LARGE SCALE GENOMIC DNA]</scope>
    <source>
        <strain evidence="2 3">TLL-A4</strain>
    </source>
</reference>
<sequence length="243" mass="26709">METLLIIALLASNVWLIRKVLTKPDVQSVGKNENGAAPEPPPADEAPPEEVVGKSSFDADKFMDSFREIAKEAATEAAREVVPLIVMELGKPSDAGLPDTPEEKPRMQIPPEKLDEIFSTHSVSELTGETPPPAEANADGIDFDEMQTAMKVLKNQPHTTEDEQTARRVVSELEGTEIIEYVKLDPVVRKRILMIECQLPDIPEDAPAPAEKTDEAIGKARKIVFHADIDTTDIDAIDFNILH</sequence>
<organism evidence="2 3">
    <name type="scientific">Muribaculum gordoncarteri</name>
    <dbReference type="NCBI Taxonomy" id="2530390"/>
    <lineage>
        <taxon>Bacteria</taxon>
        <taxon>Pseudomonadati</taxon>
        <taxon>Bacteroidota</taxon>
        <taxon>Bacteroidia</taxon>
        <taxon>Bacteroidales</taxon>
        <taxon>Muribaculaceae</taxon>
        <taxon>Muribaculum</taxon>
    </lineage>
</organism>
<evidence type="ECO:0000256" key="1">
    <source>
        <dbReference type="SAM" id="MobiDB-lite"/>
    </source>
</evidence>
<dbReference type="AlphaFoldDB" id="A0A4P7VRI8"/>
<dbReference type="Proteomes" id="UP000297031">
    <property type="component" value="Chromosome"/>
</dbReference>
<keyword evidence="3" id="KW-1185">Reference proteome</keyword>
<proteinExistence type="predicted"/>
<evidence type="ECO:0000313" key="2">
    <source>
        <dbReference type="EMBL" id="QCD36933.1"/>
    </source>
</evidence>
<dbReference type="EMBL" id="CP039393">
    <property type="protein sequence ID" value="QCD36933.1"/>
    <property type="molecule type" value="Genomic_DNA"/>
</dbReference>
<evidence type="ECO:0000313" key="3">
    <source>
        <dbReference type="Proteomes" id="UP000297031"/>
    </source>
</evidence>